<dbReference type="Proteomes" id="UP000439986">
    <property type="component" value="Unassembled WGS sequence"/>
</dbReference>
<evidence type="ECO:0000313" key="1">
    <source>
        <dbReference type="EMBL" id="MRW83036.1"/>
    </source>
</evidence>
<proteinExistence type="predicted"/>
<keyword evidence="2" id="KW-1185">Reference proteome</keyword>
<comment type="caution">
    <text evidence="1">The sequence shown here is derived from an EMBL/GenBank/DDBJ whole genome shotgun (WGS) entry which is preliminary data.</text>
</comment>
<dbReference type="AlphaFoldDB" id="A0A844D4H8"/>
<evidence type="ECO:0000313" key="2">
    <source>
        <dbReference type="Proteomes" id="UP000439986"/>
    </source>
</evidence>
<dbReference type="RefSeq" id="WP_154356059.1">
    <property type="nucleotide sequence ID" value="NZ_WKJL01000001.1"/>
</dbReference>
<organism evidence="1 2">
    <name type="scientific">Duganella aquatilis</name>
    <dbReference type="NCBI Taxonomy" id="2666082"/>
    <lineage>
        <taxon>Bacteria</taxon>
        <taxon>Pseudomonadati</taxon>
        <taxon>Pseudomonadota</taxon>
        <taxon>Betaproteobacteria</taxon>
        <taxon>Burkholderiales</taxon>
        <taxon>Oxalobacteraceae</taxon>
        <taxon>Telluria group</taxon>
        <taxon>Duganella</taxon>
    </lineage>
</organism>
<dbReference type="EMBL" id="WKJL01000001">
    <property type="protein sequence ID" value="MRW83036.1"/>
    <property type="molecule type" value="Genomic_DNA"/>
</dbReference>
<protein>
    <submittedName>
        <fullName evidence="1">Uncharacterized protein</fullName>
    </submittedName>
</protein>
<reference evidence="1 2" key="1">
    <citation type="submission" date="2019-11" db="EMBL/GenBank/DDBJ databases">
        <title>Novel species isolated from a subtropical stream in China.</title>
        <authorList>
            <person name="Lu H."/>
        </authorList>
    </citation>
    <scope>NUCLEOTIDE SEQUENCE [LARGE SCALE GENOMIC DNA]</scope>
    <source>
        <strain evidence="1 2">FT26W</strain>
    </source>
</reference>
<sequence>MSVLPAATIMCTGGAELSAAERQLLQDFREMNAGSRATMAHFVHRQACRDRHHRAAHNVAGLRLVVRGDA</sequence>
<name>A0A844D4H8_9BURK</name>
<accession>A0A844D4H8</accession>
<gene>
    <name evidence="1" type="ORF">GJ698_02890</name>
</gene>